<feature type="transmembrane region" description="Helical" evidence="1">
    <location>
        <begin position="159"/>
        <end position="177"/>
    </location>
</feature>
<protein>
    <submittedName>
        <fullName evidence="2">Uncharacterized protein</fullName>
    </submittedName>
</protein>
<evidence type="ECO:0000313" key="2">
    <source>
        <dbReference type="EMBL" id="NWE77967.1"/>
    </source>
</evidence>
<dbReference type="AlphaFoldDB" id="A0A7Y8K6K0"/>
<dbReference type="Proteomes" id="UP000537188">
    <property type="component" value="Unassembled WGS sequence"/>
</dbReference>
<sequence length="206" mass="22441">MTPPFQPVTQVLRLREAGEFSPFNVVITALNCTTGSADLVIGGETFLDREETLTVGKSVLVDAGKDGFVQIRLMTSNYSVATIRLASVPIQARLFGTVETRSQQTSFTPQDLDTIRHGLDLVLDEVRNNAFISAEQFTILKEQLDEAAEAAKRLSRKDWVIYFLGILASVTISAGFSPDAAKALMHAVDHSIGQGALFAIRLLSKI</sequence>
<keyword evidence="1" id="KW-1133">Transmembrane helix</keyword>
<dbReference type="RefSeq" id="WP_177115335.1">
    <property type="nucleotide sequence ID" value="NZ_JACARF010000025.1"/>
</dbReference>
<proteinExistence type="predicted"/>
<keyword evidence="1" id="KW-0472">Membrane</keyword>
<organism evidence="2 3">
    <name type="scientific">Pseudomonas yamanorum</name>
    <dbReference type="NCBI Taxonomy" id="515393"/>
    <lineage>
        <taxon>Bacteria</taxon>
        <taxon>Pseudomonadati</taxon>
        <taxon>Pseudomonadota</taxon>
        <taxon>Gammaproteobacteria</taxon>
        <taxon>Pseudomonadales</taxon>
        <taxon>Pseudomonadaceae</taxon>
        <taxon>Pseudomonas</taxon>
    </lineage>
</organism>
<gene>
    <name evidence="2" type="ORF">HX828_20625</name>
</gene>
<reference evidence="2 3" key="1">
    <citation type="submission" date="2020-04" db="EMBL/GenBank/DDBJ databases">
        <title>Molecular characterization of pseudomonads from Agaricus bisporus reveal novel blotch 2 pathogens in Western Europe.</title>
        <authorList>
            <person name="Taparia T."/>
            <person name="Krijger M."/>
            <person name="Haynes E."/>
            <person name="Elpinstone J.G."/>
            <person name="Noble R."/>
            <person name="Van Der Wolf J."/>
        </authorList>
    </citation>
    <scope>NUCLEOTIDE SEQUENCE [LARGE SCALE GENOMIC DNA]</scope>
    <source>
        <strain evidence="2 3">IPO3781</strain>
    </source>
</reference>
<dbReference type="EMBL" id="JACARF010000025">
    <property type="protein sequence ID" value="NWE77967.1"/>
    <property type="molecule type" value="Genomic_DNA"/>
</dbReference>
<name>A0A7Y8K6K0_9PSED</name>
<comment type="caution">
    <text evidence="2">The sequence shown here is derived from an EMBL/GenBank/DDBJ whole genome shotgun (WGS) entry which is preliminary data.</text>
</comment>
<keyword evidence="1" id="KW-0812">Transmembrane</keyword>
<evidence type="ECO:0000256" key="1">
    <source>
        <dbReference type="SAM" id="Phobius"/>
    </source>
</evidence>
<accession>A0A7Y8K6K0</accession>
<evidence type="ECO:0000313" key="3">
    <source>
        <dbReference type="Proteomes" id="UP000537188"/>
    </source>
</evidence>